<dbReference type="Gene3D" id="2.60.120.10">
    <property type="entry name" value="Jelly Rolls"/>
    <property type="match status" value="1"/>
</dbReference>
<dbReference type="GO" id="GO:0016151">
    <property type="term" value="F:nickel cation binding"/>
    <property type="evidence" value="ECO:0007669"/>
    <property type="project" value="UniProtKB-UniRule"/>
</dbReference>
<dbReference type="EMBL" id="JYLN01000001">
    <property type="protein sequence ID" value="KRP75028.1"/>
    <property type="molecule type" value="Genomic_DNA"/>
</dbReference>
<dbReference type="Proteomes" id="UP000050852">
    <property type="component" value="Unassembled WGS sequence"/>
</dbReference>
<dbReference type="InterPro" id="IPR011051">
    <property type="entry name" value="RmlC_Cupin_sf"/>
</dbReference>
<dbReference type="RefSeq" id="WP_057700843.1">
    <property type="nucleotide sequence ID" value="NZ_JYLN01000001.1"/>
</dbReference>
<reference evidence="2 3" key="1">
    <citation type="submission" date="2015-02" db="EMBL/GenBank/DDBJ databases">
        <title>Two Pseudomonas sp. nov., isolated from raw milk.</title>
        <authorList>
            <person name="Wenning M."/>
            <person name="von Neubeck M."/>
            <person name="Huptas C."/>
            <person name="Scherer S."/>
        </authorList>
    </citation>
    <scope>NUCLEOTIDE SEQUENCE [LARGE SCALE GENOMIC DNA]</scope>
    <source>
        <strain evidence="2 3">DSM 29164</strain>
    </source>
</reference>
<comment type="function">
    <text evidence="1">Catalyzes 2 different reactions between oxygene and the acireductone 1,2-dihydroxy-3-keto-5-methylthiopentene (DHK-MTPene) depending upon the metal bound in the active site. Fe-containing acireductone dioxygenase (Fe-ARD) produces formate and 2-keto-4-methylthiobutyrate (KMTB), the alpha-ketoacid precursor of methionine in the methionine recycle pathway. Ni-containing acireductone dioxygenase (Ni-ARD) produces methylthiopropionate, carbon monoxide and formate, and does not lie on the methionine recycle pathway.</text>
</comment>
<keyword evidence="1" id="KW-0028">Amino-acid biosynthesis</keyword>
<keyword evidence="1" id="KW-0533">Nickel</keyword>
<proteinExistence type="inferred from homology"/>
<evidence type="ECO:0000256" key="1">
    <source>
        <dbReference type="HAMAP-Rule" id="MF_01682"/>
    </source>
</evidence>
<dbReference type="GO" id="GO:0019509">
    <property type="term" value="P:L-methionine salvage from methylthioadenosine"/>
    <property type="evidence" value="ECO:0007669"/>
    <property type="project" value="UniProtKB-UniRule"/>
</dbReference>
<keyword evidence="1" id="KW-0408">Iron</keyword>
<dbReference type="InterPro" id="IPR004313">
    <property type="entry name" value="ARD"/>
</dbReference>
<comment type="subunit">
    <text evidence="1">Monomer.</text>
</comment>
<comment type="caution">
    <text evidence="2">The sequence shown here is derived from an EMBL/GenBank/DDBJ whole genome shotgun (WGS) entry which is preliminary data.</text>
</comment>
<dbReference type="GO" id="GO:0010309">
    <property type="term" value="F:acireductone dioxygenase [iron(II)-requiring] activity"/>
    <property type="evidence" value="ECO:0007669"/>
    <property type="project" value="UniProtKB-UniRule"/>
</dbReference>
<comment type="cofactor">
    <cofactor evidence="1">
        <name>Fe(2+)</name>
        <dbReference type="ChEBI" id="CHEBI:29033"/>
    </cofactor>
    <text evidence="1">Binds 1 Fe(2+) cation per monomer.</text>
</comment>
<dbReference type="InterPro" id="IPR014710">
    <property type="entry name" value="RmlC-like_jellyroll"/>
</dbReference>
<evidence type="ECO:0000313" key="3">
    <source>
        <dbReference type="Proteomes" id="UP000050852"/>
    </source>
</evidence>
<evidence type="ECO:0000313" key="2">
    <source>
        <dbReference type="EMBL" id="KRP75028.1"/>
    </source>
</evidence>
<feature type="site" description="May play a role in transmitting local conformational changes" evidence="1">
    <location>
        <position position="97"/>
    </location>
</feature>
<gene>
    <name evidence="1" type="primary">mtnD</name>
    <name evidence="2" type="ORF">TX23_02315</name>
</gene>
<comment type="catalytic activity">
    <reaction evidence="1">
        <text>1,2-dihydroxy-5-(methylsulfanyl)pent-1-en-3-one + O2 = 3-(methylsulfanyl)propanoate + CO + formate + 2 H(+)</text>
        <dbReference type="Rhea" id="RHEA:14161"/>
        <dbReference type="ChEBI" id="CHEBI:15378"/>
        <dbReference type="ChEBI" id="CHEBI:15379"/>
        <dbReference type="ChEBI" id="CHEBI:15740"/>
        <dbReference type="ChEBI" id="CHEBI:17245"/>
        <dbReference type="ChEBI" id="CHEBI:49016"/>
        <dbReference type="ChEBI" id="CHEBI:49252"/>
        <dbReference type="EC" id="1.13.11.53"/>
    </reaction>
</comment>
<dbReference type="AlphaFoldDB" id="A0A0R3AVY2"/>
<dbReference type="OrthoDB" id="9795636at2"/>
<feature type="site" description="May play a role in metal incorporation in vivo" evidence="1">
    <location>
        <position position="91"/>
    </location>
</feature>
<comment type="pathway">
    <text evidence="1">Amino-acid biosynthesis; L-methionine biosynthesis via salvage pathway; L-methionine from S-methyl-5-thio-alpha-D-ribose 1-phosphate: step 5/6.</text>
</comment>
<comment type="caution">
    <text evidence="1">Lacks conserved residue(s) required for the propagation of feature annotation.</text>
</comment>
<dbReference type="UniPathway" id="UPA00904">
    <property type="reaction ID" value="UER00878"/>
</dbReference>
<comment type="similarity">
    <text evidence="1">Belongs to the acireductone dioxygenase (ARD) family.</text>
</comment>
<dbReference type="InterPro" id="IPR023956">
    <property type="entry name" value="ARD_bac"/>
</dbReference>
<dbReference type="Pfam" id="PF03079">
    <property type="entry name" value="ARD"/>
    <property type="match status" value="1"/>
</dbReference>
<keyword evidence="1" id="KW-0486">Methionine biosynthesis</keyword>
<keyword evidence="1" id="KW-0560">Oxidoreductase</keyword>
<name>A0A0R3AVY2_9PSED</name>
<sequence>MSYVAVYHIATANTPNKVLTHFDDIQSTLAEHGVGFERWQPGVIEKGASEAQMITAYRPQIDALGYATTQVVSVTGDHPHKPELRDQFLVERTYSEDSACFFIAGQGLFMLHVGDYVYGVRAEKNDLLVIPAGIPHWFDIGENPHLVALRLFNTAQGEVPTFSPDPIAAGFPGLDD</sequence>
<feature type="binding site" evidence="1">
    <location>
        <position position="136"/>
    </location>
    <ligand>
        <name>Ni(2+)</name>
        <dbReference type="ChEBI" id="CHEBI:49786"/>
    </ligand>
</feature>
<dbReference type="EC" id="1.13.11.53" evidence="1"/>
<comment type="cofactor">
    <cofactor evidence="1">
        <name>Ni(2+)</name>
        <dbReference type="ChEBI" id="CHEBI:49786"/>
    </cofactor>
    <text evidence="1">Binds 1 nickel ion per monomer.</text>
</comment>
<protein>
    <recommendedName>
        <fullName evidence="1">Acireductone dioxygenase</fullName>
    </recommendedName>
    <alternativeName>
        <fullName evidence="1">1,2-dihydroxy-3-keto-5-methylthiopentene dioxygenase</fullName>
        <shortName evidence="1">DHK-MTPene dioxygenase</shortName>
    </alternativeName>
    <alternativeName>
        <fullName evidence="1">Acireductone dioxygenase (Fe(2+)-requiring)</fullName>
        <shortName evidence="1">ARD'</shortName>
        <shortName evidence="1">Fe-ARD</shortName>
        <ecNumber evidence="1">1.13.11.54</ecNumber>
    </alternativeName>
    <alternativeName>
        <fullName evidence="1">Acireductone dioxygenase (Ni(2+)-requiring)</fullName>
        <shortName evidence="1">ARD</shortName>
        <shortName evidence="1">Ni-ARD</shortName>
        <ecNumber evidence="1">1.13.11.53</ecNumber>
    </alternativeName>
</protein>
<keyword evidence="1 2" id="KW-0223">Dioxygenase</keyword>
<dbReference type="SUPFAM" id="SSF51182">
    <property type="entry name" value="RmlC-like cupins"/>
    <property type="match status" value="1"/>
</dbReference>
<comment type="catalytic activity">
    <reaction evidence="1">
        <text>1,2-dihydroxy-5-(methylsulfanyl)pent-1-en-3-one + O2 = 4-methylsulfanyl-2-oxobutanoate + formate + 2 H(+)</text>
        <dbReference type="Rhea" id="RHEA:24504"/>
        <dbReference type="ChEBI" id="CHEBI:15378"/>
        <dbReference type="ChEBI" id="CHEBI:15379"/>
        <dbReference type="ChEBI" id="CHEBI:15740"/>
        <dbReference type="ChEBI" id="CHEBI:16723"/>
        <dbReference type="ChEBI" id="CHEBI:49252"/>
        <dbReference type="EC" id="1.13.11.54"/>
    </reaction>
</comment>
<accession>A0A0R3AVY2</accession>
<dbReference type="HAMAP" id="MF_01682">
    <property type="entry name" value="Salvage_MtnD"/>
    <property type="match status" value="1"/>
</dbReference>
<dbReference type="EC" id="1.13.11.54" evidence="1"/>
<dbReference type="PATRIC" id="fig|1615673.3.peg.1388"/>
<dbReference type="GO" id="GO:0010308">
    <property type="term" value="F:acireductone dioxygenase (Ni2+-requiring) activity"/>
    <property type="evidence" value="ECO:0007669"/>
    <property type="project" value="UniProtKB-UniRule"/>
</dbReference>
<keyword evidence="1" id="KW-0479">Metal-binding</keyword>
<dbReference type="GO" id="GO:0005506">
    <property type="term" value="F:iron ion binding"/>
    <property type="evidence" value="ECO:0007669"/>
    <property type="project" value="UniProtKB-UniRule"/>
</dbReference>
<dbReference type="GO" id="GO:0019284">
    <property type="term" value="P:L-methionine salvage from S-adenosylmethionine"/>
    <property type="evidence" value="ECO:0007669"/>
    <property type="project" value="InterPro"/>
</dbReference>
<dbReference type="CDD" id="cd02232">
    <property type="entry name" value="cupin_ARD"/>
    <property type="match status" value="1"/>
</dbReference>
<organism evidence="2 3">
    <name type="scientific">Pseudomonas paralactis</name>
    <dbReference type="NCBI Taxonomy" id="1615673"/>
    <lineage>
        <taxon>Bacteria</taxon>
        <taxon>Pseudomonadati</taxon>
        <taxon>Pseudomonadota</taxon>
        <taxon>Gammaproteobacteria</taxon>
        <taxon>Pseudomonadales</taxon>
        <taxon>Pseudomonadaceae</taxon>
        <taxon>Pseudomonas</taxon>
    </lineage>
</organism>
<feature type="binding site" evidence="1">
    <location>
        <position position="136"/>
    </location>
    <ligand>
        <name>Fe(2+)</name>
        <dbReference type="ChEBI" id="CHEBI:29033"/>
    </ligand>
</feature>